<protein>
    <recommendedName>
        <fullName evidence="3">CsbD-like domain-containing protein</fullName>
    </recommendedName>
</protein>
<evidence type="ECO:0000313" key="4">
    <source>
        <dbReference type="EMBL" id="GJD65391.1"/>
    </source>
</evidence>
<dbReference type="EMBL" id="BPQJ01000039">
    <property type="protein sequence ID" value="GJD65391.1"/>
    <property type="molecule type" value="Genomic_DNA"/>
</dbReference>
<dbReference type="RefSeq" id="WP_099899213.1">
    <property type="nucleotide sequence ID" value="NZ_BPQJ01000039.1"/>
</dbReference>
<dbReference type="InterPro" id="IPR036629">
    <property type="entry name" value="YjbJ_sf"/>
</dbReference>
<evidence type="ECO:0000256" key="2">
    <source>
        <dbReference type="SAM" id="MobiDB-lite"/>
    </source>
</evidence>
<reference evidence="4" key="2">
    <citation type="submission" date="2021-08" db="EMBL/GenBank/DDBJ databases">
        <authorList>
            <person name="Tani A."/>
            <person name="Ola A."/>
            <person name="Ogura Y."/>
            <person name="Katsura K."/>
            <person name="Hayashi T."/>
        </authorList>
    </citation>
    <scope>NUCLEOTIDE SEQUENCE</scope>
    <source>
        <strain evidence="4">JCM 32048</strain>
    </source>
</reference>
<proteinExistence type="inferred from homology"/>
<evidence type="ECO:0000313" key="5">
    <source>
        <dbReference type="Proteomes" id="UP001055286"/>
    </source>
</evidence>
<comment type="similarity">
    <text evidence="1">Belongs to the UPF0337 (CsbD) family.</text>
</comment>
<dbReference type="Gene3D" id="1.10.1470.10">
    <property type="entry name" value="YjbJ"/>
    <property type="match status" value="1"/>
</dbReference>
<sequence length="59" mass="5993">MAVDKDRVEGSATNLGGKVKEGAGNLAGDEKLKKEGIADQVKGKVQNAVGGIKDALKGK</sequence>
<feature type="domain" description="CsbD-like" evidence="3">
    <location>
        <begin position="6"/>
        <end position="57"/>
    </location>
</feature>
<evidence type="ECO:0000259" key="3">
    <source>
        <dbReference type="Pfam" id="PF05532"/>
    </source>
</evidence>
<dbReference type="AlphaFoldDB" id="A0AA37HH16"/>
<dbReference type="InterPro" id="IPR008462">
    <property type="entry name" value="CsbD"/>
</dbReference>
<comment type="caution">
    <text evidence="4">The sequence shown here is derived from an EMBL/GenBank/DDBJ whole genome shotgun (WGS) entry which is preliminary data.</text>
</comment>
<dbReference type="Pfam" id="PF05532">
    <property type="entry name" value="CsbD"/>
    <property type="match status" value="1"/>
</dbReference>
<dbReference type="Proteomes" id="UP001055286">
    <property type="component" value="Unassembled WGS sequence"/>
</dbReference>
<feature type="region of interest" description="Disordered" evidence="2">
    <location>
        <begin position="1"/>
        <end position="25"/>
    </location>
</feature>
<organism evidence="4 5">
    <name type="scientific">Methylobacterium frigidaeris</name>
    <dbReference type="NCBI Taxonomy" id="2038277"/>
    <lineage>
        <taxon>Bacteria</taxon>
        <taxon>Pseudomonadati</taxon>
        <taxon>Pseudomonadota</taxon>
        <taxon>Alphaproteobacteria</taxon>
        <taxon>Hyphomicrobiales</taxon>
        <taxon>Methylobacteriaceae</taxon>
        <taxon>Methylobacterium</taxon>
    </lineage>
</organism>
<accession>A0AA37HH16</accession>
<gene>
    <name evidence="4" type="ORF">MPEAHAMD_5579</name>
</gene>
<dbReference type="SUPFAM" id="SSF69047">
    <property type="entry name" value="Hypothetical protein YjbJ"/>
    <property type="match status" value="1"/>
</dbReference>
<evidence type="ECO:0000256" key="1">
    <source>
        <dbReference type="ARBA" id="ARBA00009129"/>
    </source>
</evidence>
<reference evidence="4" key="1">
    <citation type="journal article" date="2016" name="Front. Microbiol.">
        <title>Genome Sequence of the Piezophilic, Mesophilic Sulfate-Reducing Bacterium Desulfovibrio indicus J2T.</title>
        <authorList>
            <person name="Cao J."/>
            <person name="Maignien L."/>
            <person name="Shao Z."/>
            <person name="Alain K."/>
            <person name="Jebbar M."/>
        </authorList>
    </citation>
    <scope>NUCLEOTIDE SEQUENCE</scope>
    <source>
        <strain evidence="4">JCM 32048</strain>
    </source>
</reference>
<name>A0AA37HH16_9HYPH</name>
<keyword evidence="5" id="KW-1185">Reference proteome</keyword>